<proteinExistence type="inferred from homology"/>
<feature type="binding site" evidence="7">
    <location>
        <position position="278"/>
    </location>
    <ligand>
        <name>FMN</name>
        <dbReference type="ChEBI" id="CHEBI:58210"/>
    </ligand>
</feature>
<dbReference type="PANTHER" id="PTHR10578:SF107">
    <property type="entry name" value="2-HYDROXYACID OXIDASE 1"/>
    <property type="match status" value="1"/>
</dbReference>
<reference evidence="9 10" key="1">
    <citation type="submission" date="2020-07" db="EMBL/GenBank/DDBJ databases">
        <title>Taxonomic revisions and descriptions of new bacterial species based on genomic comparisons in the high-G+C-content subgroup of the family Alcaligenaceae.</title>
        <authorList>
            <person name="Szabo A."/>
            <person name="Felfoldi T."/>
        </authorList>
    </citation>
    <scope>NUCLEOTIDE SEQUENCE [LARGE SCALE GENOMIC DNA]</scope>
    <source>
        <strain evidence="9 10">LMG 24012</strain>
    </source>
</reference>
<accession>A0A853FUG4</accession>
<dbReference type="InterPro" id="IPR000262">
    <property type="entry name" value="FMN-dep_DH"/>
</dbReference>
<comment type="similarity">
    <text evidence="5">Belongs to the FMN-dependent alpha-hydroxy acid dehydrogenase family.</text>
</comment>
<gene>
    <name evidence="9" type="ORF">H0A72_00735</name>
</gene>
<feature type="binding site" evidence="7">
    <location>
        <position position="27"/>
    </location>
    <ligand>
        <name>glyoxylate</name>
        <dbReference type="ChEBI" id="CHEBI:36655"/>
    </ligand>
</feature>
<dbReference type="InterPro" id="IPR008259">
    <property type="entry name" value="FMN_hydac_DH_AS"/>
</dbReference>
<name>A0A853FUG4_9BURK</name>
<dbReference type="PANTHER" id="PTHR10578">
    <property type="entry name" value="S -2-HYDROXY-ACID OXIDASE-RELATED"/>
    <property type="match status" value="1"/>
</dbReference>
<dbReference type="InterPro" id="IPR013785">
    <property type="entry name" value="Aldolase_TIM"/>
</dbReference>
<feature type="binding site" evidence="7">
    <location>
        <position position="157"/>
    </location>
    <ligand>
        <name>FMN</name>
        <dbReference type="ChEBI" id="CHEBI:58210"/>
    </ligand>
</feature>
<feature type="binding site" evidence="7">
    <location>
        <begin position="80"/>
        <end position="82"/>
    </location>
    <ligand>
        <name>FMN</name>
        <dbReference type="ChEBI" id="CHEBI:58210"/>
    </ligand>
</feature>
<evidence type="ECO:0000256" key="7">
    <source>
        <dbReference type="PIRSR" id="PIRSR000138-2"/>
    </source>
</evidence>
<dbReference type="InterPro" id="IPR037396">
    <property type="entry name" value="FMN_HAD"/>
</dbReference>
<evidence type="ECO:0000313" key="9">
    <source>
        <dbReference type="EMBL" id="NYT47827.1"/>
    </source>
</evidence>
<evidence type="ECO:0000259" key="8">
    <source>
        <dbReference type="PROSITE" id="PS51349"/>
    </source>
</evidence>
<evidence type="ECO:0000256" key="1">
    <source>
        <dbReference type="ARBA" id="ARBA00001917"/>
    </source>
</evidence>
<dbReference type="GO" id="GO:0005886">
    <property type="term" value="C:plasma membrane"/>
    <property type="evidence" value="ECO:0007669"/>
    <property type="project" value="TreeGrafter"/>
</dbReference>
<keyword evidence="3 7" id="KW-0288">FMN</keyword>
<keyword evidence="4" id="KW-0560">Oxidoreductase</keyword>
<protein>
    <submittedName>
        <fullName evidence="9">Alpha-hydroxy-acid oxidizing protein</fullName>
    </submittedName>
</protein>
<evidence type="ECO:0000256" key="3">
    <source>
        <dbReference type="ARBA" id="ARBA00022643"/>
    </source>
</evidence>
<feature type="binding site" evidence="7">
    <location>
        <position position="129"/>
    </location>
    <ligand>
        <name>FMN</name>
        <dbReference type="ChEBI" id="CHEBI:58210"/>
    </ligand>
</feature>
<dbReference type="PROSITE" id="PS00557">
    <property type="entry name" value="FMN_HYDROXY_ACID_DH_1"/>
    <property type="match status" value="1"/>
</dbReference>
<feature type="binding site" evidence="7">
    <location>
        <position position="283"/>
    </location>
    <ligand>
        <name>glyoxylate</name>
        <dbReference type="ChEBI" id="CHEBI:36655"/>
    </ligand>
</feature>
<feature type="binding site" evidence="7">
    <location>
        <position position="131"/>
    </location>
    <ligand>
        <name>glyoxylate</name>
        <dbReference type="ChEBI" id="CHEBI:36655"/>
    </ligand>
</feature>
<dbReference type="InterPro" id="IPR012133">
    <property type="entry name" value="Alpha-hydoxy_acid_DH_FMN"/>
</dbReference>
<feature type="binding site" evidence="7">
    <location>
        <position position="256"/>
    </location>
    <ligand>
        <name>FMN</name>
        <dbReference type="ChEBI" id="CHEBI:58210"/>
    </ligand>
</feature>
<dbReference type="FunFam" id="3.20.20.70:FF:000029">
    <property type="entry name" value="L-lactate dehydrogenase"/>
    <property type="match status" value="1"/>
</dbReference>
<evidence type="ECO:0000256" key="2">
    <source>
        <dbReference type="ARBA" id="ARBA00022630"/>
    </source>
</evidence>
<evidence type="ECO:0000313" key="10">
    <source>
        <dbReference type="Proteomes" id="UP000559809"/>
    </source>
</evidence>
<sequence>MKLDRLLSVSDFERAAKKFLPRCVYGYVRGGTEDERSLRANRQAFDELGFLPRGLNVVDKRELSTELWGRRYAMPLGIAPTGLAGLLRHECDLDLARAAQQARVPFIISGSSSVPLEKLQEEDRDNWYQAYFPGDRARMSRILDRLRAAKIDVLVVTIDTCVAANRENNARMDFIIPFRMTPRLLLDGMLHPRWSVGVFLKTLYANGIPRFANLYEEIGPPITQEPAHGFRTGRDRLGWDDMVWLREQWKGRLVLKGVMHPLDAEKAEQIGADGIIVSNHGGRQLDGTIAPLAALPAIIDTVSERLPVMIDGGFRRGTDVLKAIALGAKLVFVGRATLYGAAVAGEAGARRVLSILATELDRDMALLGCASLSEVTAALLKTRAGAAFEAANYD</sequence>
<dbReference type="PROSITE" id="PS51349">
    <property type="entry name" value="FMN_HYDROXY_ACID_DH_2"/>
    <property type="match status" value="1"/>
</dbReference>
<feature type="binding site" evidence="7">
    <location>
        <position position="109"/>
    </location>
    <ligand>
        <name>FMN</name>
        <dbReference type="ChEBI" id="CHEBI:58210"/>
    </ligand>
</feature>
<dbReference type="EMBL" id="JACCEM010000001">
    <property type="protein sequence ID" value="NYT47827.1"/>
    <property type="molecule type" value="Genomic_DNA"/>
</dbReference>
<comment type="caution">
    <text evidence="9">The sequence shown here is derived from an EMBL/GenBank/DDBJ whole genome shotgun (WGS) entry which is preliminary data.</text>
</comment>
<feature type="domain" description="FMN hydroxy acid dehydrogenase" evidence="8">
    <location>
        <begin position="1"/>
        <end position="385"/>
    </location>
</feature>
<keyword evidence="10" id="KW-1185">Reference proteome</keyword>
<comment type="cofactor">
    <cofactor evidence="1">
        <name>FMN</name>
        <dbReference type="ChEBI" id="CHEBI:58210"/>
    </cofactor>
</comment>
<organism evidence="9 10">
    <name type="scientific">Parapusillimonas granuli</name>
    <dbReference type="NCBI Taxonomy" id="380911"/>
    <lineage>
        <taxon>Bacteria</taxon>
        <taxon>Pseudomonadati</taxon>
        <taxon>Pseudomonadota</taxon>
        <taxon>Betaproteobacteria</taxon>
        <taxon>Burkholderiales</taxon>
        <taxon>Alcaligenaceae</taxon>
        <taxon>Parapusillimonas</taxon>
    </lineage>
</organism>
<evidence type="ECO:0000256" key="4">
    <source>
        <dbReference type="ARBA" id="ARBA00023002"/>
    </source>
</evidence>
<dbReference type="Proteomes" id="UP000559809">
    <property type="component" value="Unassembled WGS sequence"/>
</dbReference>
<evidence type="ECO:0000256" key="6">
    <source>
        <dbReference type="PIRSR" id="PIRSR000138-1"/>
    </source>
</evidence>
<dbReference type="PIRSF" id="PIRSF000138">
    <property type="entry name" value="Al-hdrx_acd_dh"/>
    <property type="match status" value="1"/>
</dbReference>
<dbReference type="GO" id="GO:0010181">
    <property type="term" value="F:FMN binding"/>
    <property type="evidence" value="ECO:0007669"/>
    <property type="project" value="InterPro"/>
</dbReference>
<dbReference type="RefSeq" id="WP_180152902.1">
    <property type="nucleotide sequence ID" value="NZ_JACCEM010000001.1"/>
</dbReference>
<dbReference type="CDD" id="cd02809">
    <property type="entry name" value="alpha_hydroxyacid_oxid_FMN"/>
    <property type="match status" value="1"/>
</dbReference>
<dbReference type="AlphaFoldDB" id="A0A853FUG4"/>
<feature type="binding site" evidence="7">
    <location>
        <position position="166"/>
    </location>
    <ligand>
        <name>glyoxylate</name>
        <dbReference type="ChEBI" id="CHEBI:36655"/>
    </ligand>
</feature>
<feature type="active site" description="Proton acceptor" evidence="6">
    <location>
        <position position="280"/>
    </location>
</feature>
<dbReference type="SUPFAM" id="SSF51395">
    <property type="entry name" value="FMN-linked oxidoreductases"/>
    <property type="match status" value="1"/>
</dbReference>
<dbReference type="Pfam" id="PF01070">
    <property type="entry name" value="FMN_dh"/>
    <property type="match status" value="1"/>
</dbReference>
<feature type="binding site" evidence="7">
    <location>
        <begin position="334"/>
        <end position="335"/>
    </location>
    <ligand>
        <name>FMN</name>
        <dbReference type="ChEBI" id="CHEBI:58210"/>
    </ligand>
</feature>
<feature type="binding site" evidence="7">
    <location>
        <begin position="311"/>
        <end position="315"/>
    </location>
    <ligand>
        <name>FMN</name>
        <dbReference type="ChEBI" id="CHEBI:58210"/>
    </ligand>
</feature>
<feature type="binding site" evidence="7">
    <location>
        <position position="280"/>
    </location>
    <ligand>
        <name>glyoxylate</name>
        <dbReference type="ChEBI" id="CHEBI:36655"/>
    </ligand>
</feature>
<dbReference type="Gene3D" id="3.20.20.70">
    <property type="entry name" value="Aldolase class I"/>
    <property type="match status" value="1"/>
</dbReference>
<keyword evidence="2 7" id="KW-0285">Flavoprotein</keyword>
<dbReference type="GO" id="GO:0004459">
    <property type="term" value="F:L-lactate dehydrogenase (NAD+) activity"/>
    <property type="evidence" value="ECO:0007669"/>
    <property type="project" value="TreeGrafter"/>
</dbReference>
<dbReference type="GO" id="GO:0009060">
    <property type="term" value="P:aerobic respiration"/>
    <property type="evidence" value="ECO:0007669"/>
    <property type="project" value="TreeGrafter"/>
</dbReference>
<evidence type="ECO:0000256" key="5">
    <source>
        <dbReference type="ARBA" id="ARBA00024042"/>
    </source>
</evidence>